<accession>A0ABQ5SS30</accession>
<feature type="chain" id="PRO_5046103713" evidence="1">
    <location>
        <begin position="28"/>
        <end position="252"/>
    </location>
</feature>
<evidence type="ECO:0000256" key="1">
    <source>
        <dbReference type="SAM" id="SignalP"/>
    </source>
</evidence>
<name>A0ABQ5SS30_9ACTN</name>
<keyword evidence="3" id="KW-1185">Reference proteome</keyword>
<keyword evidence="1" id="KW-0732">Signal</keyword>
<gene>
    <name evidence="2" type="ORF">GCM10017579_07650</name>
</gene>
<sequence>MRRILGGVATTVALLLASFTIPGLVPAASAASVGTVSVSAPSFKFPSYGTGCYYGKDYKVTVPVSGVGYDGADIDVELRITAPDRSYFDSAFGYKSVSKNGTYTFTLDGSFYCHYLDRRGTYTAKAIVSVLDWSTYAETKRTATKTFSVSNTRKASNIAYTAKKKSGAHSWKVSGTLTRNGARQVGKTVKLQVKKGGAWRTVKSAKTSGKAGKRGTVAIVWNPPSTRSYRLYYAGDAYTLADGSKAFKLRNR</sequence>
<dbReference type="RefSeq" id="WP_189119556.1">
    <property type="nucleotide sequence ID" value="NZ_BMRK01000013.1"/>
</dbReference>
<evidence type="ECO:0000313" key="2">
    <source>
        <dbReference type="EMBL" id="GLJ66729.1"/>
    </source>
</evidence>
<dbReference type="EMBL" id="BSEL01000002">
    <property type="protein sequence ID" value="GLJ66729.1"/>
    <property type="molecule type" value="Genomic_DNA"/>
</dbReference>
<feature type="signal peptide" evidence="1">
    <location>
        <begin position="1"/>
        <end position="27"/>
    </location>
</feature>
<proteinExistence type="predicted"/>
<reference evidence="2" key="2">
    <citation type="submission" date="2023-01" db="EMBL/GenBank/DDBJ databases">
        <authorList>
            <person name="Sun Q."/>
            <person name="Evtushenko L."/>
        </authorList>
    </citation>
    <scope>NUCLEOTIDE SEQUENCE</scope>
    <source>
        <strain evidence="2">VKM Ac-1246</strain>
    </source>
</reference>
<comment type="caution">
    <text evidence="2">The sequence shown here is derived from an EMBL/GenBank/DDBJ whole genome shotgun (WGS) entry which is preliminary data.</text>
</comment>
<organism evidence="2 3">
    <name type="scientific">Nocardioides luteus</name>
    <dbReference type="NCBI Taxonomy" id="1844"/>
    <lineage>
        <taxon>Bacteria</taxon>
        <taxon>Bacillati</taxon>
        <taxon>Actinomycetota</taxon>
        <taxon>Actinomycetes</taxon>
        <taxon>Propionibacteriales</taxon>
        <taxon>Nocardioidaceae</taxon>
        <taxon>Nocardioides</taxon>
    </lineage>
</organism>
<reference evidence="2" key="1">
    <citation type="journal article" date="2014" name="Int. J. Syst. Evol. Microbiol.">
        <title>Complete genome of a new Firmicutes species belonging to the dominant human colonic microbiota ('Ruminococcus bicirculans') reveals two chromosomes and a selective capacity to utilize plant glucans.</title>
        <authorList>
            <consortium name="NISC Comparative Sequencing Program"/>
            <person name="Wegmann U."/>
            <person name="Louis P."/>
            <person name="Goesmann A."/>
            <person name="Henrissat B."/>
            <person name="Duncan S.H."/>
            <person name="Flint H.J."/>
        </authorList>
    </citation>
    <scope>NUCLEOTIDE SEQUENCE</scope>
    <source>
        <strain evidence="2">VKM Ac-1246</strain>
    </source>
</reference>
<evidence type="ECO:0000313" key="3">
    <source>
        <dbReference type="Proteomes" id="UP001142292"/>
    </source>
</evidence>
<dbReference type="Proteomes" id="UP001142292">
    <property type="component" value="Unassembled WGS sequence"/>
</dbReference>
<protein>
    <submittedName>
        <fullName evidence="2">Uncharacterized protein</fullName>
    </submittedName>
</protein>